<dbReference type="PANTHER" id="PTHR47057:SF1">
    <property type="entry name" value="AFADIN_ALPHA-ACTININ-BINDING PROTEIN"/>
    <property type="match status" value="1"/>
</dbReference>
<evidence type="ECO:0000256" key="1">
    <source>
        <dbReference type="ARBA" id="ARBA00009291"/>
    </source>
</evidence>
<dbReference type="InterPro" id="IPR021622">
    <property type="entry name" value="Afadin/alpha-actinin-bd"/>
</dbReference>
<dbReference type="Pfam" id="PF11559">
    <property type="entry name" value="ADIP"/>
    <property type="match status" value="1"/>
</dbReference>
<keyword evidence="2 3" id="KW-0175">Coiled coil</keyword>
<dbReference type="PANTHER" id="PTHR47057">
    <property type="entry name" value="AFADIN/ALPHA-ACTININ-BINDING"/>
    <property type="match status" value="1"/>
</dbReference>
<protein>
    <submittedName>
        <fullName evidence="5">Uncharacterized protein</fullName>
    </submittedName>
</protein>
<organism evidence="5">
    <name type="scientific">Erythrolobus australicus</name>
    <dbReference type="NCBI Taxonomy" id="1077150"/>
    <lineage>
        <taxon>Eukaryota</taxon>
        <taxon>Rhodophyta</taxon>
        <taxon>Bangiophyceae</taxon>
        <taxon>Porphyridiales</taxon>
        <taxon>Porphyridiaceae</taxon>
        <taxon>Erythrolobus</taxon>
    </lineage>
</organism>
<feature type="coiled-coil region" evidence="3">
    <location>
        <begin position="236"/>
        <end position="263"/>
    </location>
</feature>
<feature type="coiled-coil region" evidence="3">
    <location>
        <begin position="91"/>
        <end position="171"/>
    </location>
</feature>
<evidence type="ECO:0000256" key="4">
    <source>
        <dbReference type="SAM" id="MobiDB-lite"/>
    </source>
</evidence>
<feature type="region of interest" description="Disordered" evidence="4">
    <location>
        <begin position="374"/>
        <end position="405"/>
    </location>
</feature>
<evidence type="ECO:0000256" key="2">
    <source>
        <dbReference type="ARBA" id="ARBA00023054"/>
    </source>
</evidence>
<sequence>MSAFLASIAADDDALARFLESGEQEMNILEKENHPNIPDSVRDFDVNVNQLNAELSSFGVKASLISPGDGIYAEKAFIVAVDTLTNLMKHHRSAIARAEQFEEKLQRAKQEVLYLSKQNSSMDQNNKRLEAALASAELNGRAAQSAADDVRQKLQREVQELKTQLQPLQQRDKYYTSEMRKKDREMERLQKQLNGVLFDKRRVARPTMHTERDGFQLEQARSVNSNEAERFCQMVSRTYEQRNAELLAENDELREAVHQAQRCLRGEIEKISTVSHSSASEVNSPLQPRACQTPNTPCMELLPMQMVRSAVRASLQRKIEQLALRTAAAEHHVSYASAHSDGSEADAHELRAQLEHYKDLVEAQRQLIHEAVPGMTPSGARNRDESTGFPRVSSHSRRRSATPLCTPDVRATLAAQLDAQLSCSPLPTVPSTDEH</sequence>
<proteinExistence type="inferred from homology"/>
<evidence type="ECO:0000313" key="5">
    <source>
        <dbReference type="EMBL" id="CAD9240103.1"/>
    </source>
</evidence>
<dbReference type="EMBL" id="HBGI01002823">
    <property type="protein sequence ID" value="CAD9240103.1"/>
    <property type="molecule type" value="Transcribed_RNA"/>
</dbReference>
<reference evidence="5" key="1">
    <citation type="submission" date="2021-01" db="EMBL/GenBank/DDBJ databases">
        <authorList>
            <person name="Corre E."/>
            <person name="Pelletier E."/>
            <person name="Niang G."/>
            <person name="Scheremetjew M."/>
            <person name="Finn R."/>
            <person name="Kale V."/>
            <person name="Holt S."/>
            <person name="Cochrane G."/>
            <person name="Meng A."/>
            <person name="Brown T."/>
            <person name="Cohen L."/>
        </authorList>
    </citation>
    <scope>NUCLEOTIDE SEQUENCE</scope>
    <source>
        <strain evidence="5">CCMP3124</strain>
    </source>
</reference>
<gene>
    <name evidence="5" type="ORF">EAUS1353_LOCUS1841</name>
</gene>
<evidence type="ECO:0000256" key="3">
    <source>
        <dbReference type="SAM" id="Coils"/>
    </source>
</evidence>
<accession>A0A7S1XJ12</accession>
<dbReference type="AlphaFoldDB" id="A0A7S1XJ12"/>
<comment type="similarity">
    <text evidence="1">Belongs to the ADIP family.</text>
</comment>
<name>A0A7S1XJ12_9RHOD</name>